<dbReference type="GO" id="GO:0016651">
    <property type="term" value="F:oxidoreductase activity, acting on NAD(P)H"/>
    <property type="evidence" value="ECO:0007669"/>
    <property type="project" value="TreeGrafter"/>
</dbReference>
<comment type="caution">
    <text evidence="4">The sequence shown here is derived from an EMBL/GenBank/DDBJ whole genome shotgun (WGS) entry which is preliminary data.</text>
</comment>
<dbReference type="InterPro" id="IPR011032">
    <property type="entry name" value="GroES-like_sf"/>
</dbReference>
<dbReference type="AlphaFoldDB" id="A0A1E5NZU6"/>
<dbReference type="InterPro" id="IPR013154">
    <property type="entry name" value="ADH-like_N"/>
</dbReference>
<dbReference type="Pfam" id="PF13602">
    <property type="entry name" value="ADH_zinc_N_2"/>
    <property type="match status" value="1"/>
</dbReference>
<dbReference type="Gene3D" id="3.40.50.720">
    <property type="entry name" value="NAD(P)-binding Rossmann-like Domain"/>
    <property type="match status" value="1"/>
</dbReference>
<dbReference type="PANTHER" id="PTHR48106">
    <property type="entry name" value="QUINONE OXIDOREDUCTASE PIG3-RELATED"/>
    <property type="match status" value="1"/>
</dbReference>
<feature type="domain" description="Enoyl reductase (ER)" evidence="3">
    <location>
        <begin position="27"/>
        <end position="340"/>
    </location>
</feature>
<keyword evidence="5" id="KW-1185">Reference proteome</keyword>
<evidence type="ECO:0000256" key="2">
    <source>
        <dbReference type="ARBA" id="ARBA00023002"/>
    </source>
</evidence>
<dbReference type="Proteomes" id="UP000095705">
    <property type="component" value="Unassembled WGS sequence"/>
</dbReference>
<gene>
    <name evidence="4" type="ORF">BGK67_32680</name>
</gene>
<dbReference type="InterPro" id="IPR036291">
    <property type="entry name" value="NAD(P)-bd_dom_sf"/>
</dbReference>
<dbReference type="Gene3D" id="3.90.180.10">
    <property type="entry name" value="Medium-chain alcohol dehydrogenases, catalytic domain"/>
    <property type="match status" value="1"/>
</dbReference>
<dbReference type="SMART" id="SM00829">
    <property type="entry name" value="PKS_ER"/>
    <property type="match status" value="1"/>
</dbReference>
<dbReference type="PANTHER" id="PTHR48106:SF18">
    <property type="entry name" value="QUINONE OXIDOREDUCTASE PIG3"/>
    <property type="match status" value="1"/>
</dbReference>
<reference evidence="4 5" key="1">
    <citation type="submission" date="2016-08" db="EMBL/GenBank/DDBJ databases">
        <title>The complete genome of Streptomyces subrutilus 10-1-1.</title>
        <authorList>
            <person name="Chen X."/>
        </authorList>
    </citation>
    <scope>NUCLEOTIDE SEQUENCE [LARGE SCALE GENOMIC DNA]</scope>
    <source>
        <strain evidence="4 5">10-1-1</strain>
    </source>
</reference>
<dbReference type="InterPro" id="IPR020843">
    <property type="entry name" value="ER"/>
</dbReference>
<dbReference type="GO" id="GO:0070402">
    <property type="term" value="F:NADPH binding"/>
    <property type="evidence" value="ECO:0007669"/>
    <property type="project" value="TreeGrafter"/>
</dbReference>
<keyword evidence="1" id="KW-0521">NADP</keyword>
<dbReference type="SUPFAM" id="SSF51735">
    <property type="entry name" value="NAD(P)-binding Rossmann-fold domains"/>
    <property type="match status" value="1"/>
</dbReference>
<dbReference type="Pfam" id="PF08240">
    <property type="entry name" value="ADH_N"/>
    <property type="match status" value="1"/>
</dbReference>
<dbReference type="SUPFAM" id="SSF50129">
    <property type="entry name" value="GroES-like"/>
    <property type="match status" value="1"/>
</dbReference>
<accession>A0A1E5NZU6</accession>
<evidence type="ECO:0000259" key="3">
    <source>
        <dbReference type="SMART" id="SM00829"/>
    </source>
</evidence>
<name>A0A1E5NZU6_9ACTN</name>
<dbReference type="EMBL" id="MEHK01000002">
    <property type="protein sequence ID" value="OEJ22320.1"/>
    <property type="molecule type" value="Genomic_DNA"/>
</dbReference>
<evidence type="ECO:0000256" key="1">
    <source>
        <dbReference type="ARBA" id="ARBA00022857"/>
    </source>
</evidence>
<dbReference type="STRING" id="36818.BGK67_32680"/>
<organism evidence="4 5">
    <name type="scientific">Streptomyces subrutilus</name>
    <dbReference type="NCBI Taxonomy" id="36818"/>
    <lineage>
        <taxon>Bacteria</taxon>
        <taxon>Bacillati</taxon>
        <taxon>Actinomycetota</taxon>
        <taxon>Actinomycetes</taxon>
        <taxon>Kitasatosporales</taxon>
        <taxon>Streptomycetaceae</taxon>
        <taxon>Streptomyces</taxon>
    </lineage>
</organism>
<sequence length="345" mass="36150">MLLRYRLHRSGLRGGLTVRAVTLDRPGGPEVLRVRDLARPRLRGGWALIRVMALGLNRSELFTRRGLSPGVSLPRVLGIECAGVVEESSDPGFPVGAAVAAAMGGMGRQFDGSYAQYALLPAAQLLRLDSALPWTTLGALPESYLTAHGSLEALRLRPGHRLLIRAATSSVGTAALALAAGRNVEIAATTRDPRKADALRALGADHVILDAGAGIRDAVRAVWSDGADRVLDLVGGAAVLDSLAALSAGGSVCNSGILSDTWTIPGFEPLEDIPSGATLTTFSSSEINRGGWAQGALDGIVRAVESGDCPVAVDRIFRLQDMADAHRYMEANRAIGKVVAVVHHP</sequence>
<keyword evidence="2" id="KW-0560">Oxidoreductase</keyword>
<proteinExistence type="predicted"/>
<evidence type="ECO:0000313" key="5">
    <source>
        <dbReference type="Proteomes" id="UP000095705"/>
    </source>
</evidence>
<protein>
    <submittedName>
        <fullName evidence="4">NADPH:quinone reductase</fullName>
    </submittedName>
</protein>
<dbReference type="RefSeq" id="WP_069924371.1">
    <property type="nucleotide sequence ID" value="NZ_MEHK01000002.1"/>
</dbReference>
<evidence type="ECO:0000313" key="4">
    <source>
        <dbReference type="EMBL" id="OEJ22320.1"/>
    </source>
</evidence>